<comment type="caution">
    <text evidence="1">The sequence shown here is derived from an EMBL/GenBank/DDBJ whole genome shotgun (WGS) entry which is preliminary data.</text>
</comment>
<evidence type="ECO:0000313" key="1">
    <source>
        <dbReference type="EMBL" id="ERJ27066.1"/>
    </source>
</evidence>
<sequence length="39" mass="4491">MKFNQASNSHLPRQQKFVKTNALYTSYKMLQSSVNLLAC</sequence>
<evidence type="ECO:0000313" key="2">
    <source>
        <dbReference type="Proteomes" id="UP000016627"/>
    </source>
</evidence>
<gene>
    <name evidence="1" type="ORF">ATCC51562_1224</name>
</gene>
<dbReference type="PATRIC" id="fig|1242969.3.peg.183"/>
<dbReference type="Proteomes" id="UP000016627">
    <property type="component" value="Unassembled WGS sequence"/>
</dbReference>
<proteinExistence type="predicted"/>
<organism evidence="1 2">
    <name type="scientific">Campylobacter concisus ATCC 51562</name>
    <dbReference type="NCBI Taxonomy" id="1242969"/>
    <lineage>
        <taxon>Bacteria</taxon>
        <taxon>Pseudomonadati</taxon>
        <taxon>Campylobacterota</taxon>
        <taxon>Epsilonproteobacteria</taxon>
        <taxon>Campylobacterales</taxon>
        <taxon>Campylobacteraceae</taxon>
        <taxon>Campylobacter</taxon>
    </lineage>
</organism>
<dbReference type="AlphaFoldDB" id="U2ESH9"/>
<name>U2ESH9_9BACT</name>
<reference evidence="1 2" key="1">
    <citation type="journal article" date="2013" name="BMC Genomics">
        <title>Comparative genomics of Campylobacter concisus isolates reveals genetic diversity and provides insights into disease association.</title>
        <authorList>
            <person name="Deshpande N.P."/>
            <person name="Kaakoush N.O."/>
            <person name="Wilkins M.R."/>
            <person name="Mitchell H.M."/>
        </authorList>
    </citation>
    <scope>NUCLEOTIDE SEQUENCE [LARGE SCALE GENOMIC DNA]</scope>
    <source>
        <strain evidence="1 2">ATCC 51562</strain>
    </source>
</reference>
<protein>
    <submittedName>
        <fullName evidence="1">Uncharacterized protein</fullName>
    </submittedName>
</protein>
<accession>U2ESH9</accession>
<dbReference type="EMBL" id="ANNI01000001">
    <property type="protein sequence ID" value="ERJ27066.1"/>
    <property type="molecule type" value="Genomic_DNA"/>
</dbReference>